<name>A0ABW3WF26_9RHOO</name>
<evidence type="ECO:0000256" key="1">
    <source>
        <dbReference type="SAM" id="SignalP"/>
    </source>
</evidence>
<dbReference type="PANTHER" id="PTHR42953">
    <property type="entry name" value="HIGH-AFFINITY ZINC UPTAKE SYSTEM PROTEIN ZNUA-RELATED"/>
    <property type="match status" value="1"/>
</dbReference>
<keyword evidence="3" id="KW-1185">Reference proteome</keyword>
<dbReference type="RefSeq" id="WP_277832646.1">
    <property type="nucleotide sequence ID" value="NZ_JARQZE010000005.1"/>
</dbReference>
<accession>A0ABW3WF26</accession>
<feature type="signal peptide" evidence="1">
    <location>
        <begin position="1"/>
        <end position="21"/>
    </location>
</feature>
<dbReference type="Proteomes" id="UP001597158">
    <property type="component" value="Unassembled WGS sequence"/>
</dbReference>
<dbReference type="Pfam" id="PF01297">
    <property type="entry name" value="ZnuA"/>
    <property type="match status" value="1"/>
</dbReference>
<dbReference type="InterPro" id="IPR050492">
    <property type="entry name" value="Bact_metal-bind_prot9"/>
</dbReference>
<organism evidence="2 3">
    <name type="scientific">Thauera mechernichensis</name>
    <dbReference type="NCBI Taxonomy" id="82788"/>
    <lineage>
        <taxon>Bacteria</taxon>
        <taxon>Pseudomonadati</taxon>
        <taxon>Pseudomonadota</taxon>
        <taxon>Betaproteobacteria</taxon>
        <taxon>Rhodocyclales</taxon>
        <taxon>Zoogloeaceae</taxon>
        <taxon>Thauera</taxon>
    </lineage>
</organism>
<feature type="chain" id="PRO_5045143383" evidence="1">
    <location>
        <begin position="22"/>
        <end position="295"/>
    </location>
</feature>
<dbReference type="PANTHER" id="PTHR42953:SF4">
    <property type="entry name" value="METAL ABC TRANSPORTER SUBSTRATE-BINDING PROTEIN"/>
    <property type="match status" value="1"/>
</dbReference>
<dbReference type="EMBL" id="JBHTMC010000020">
    <property type="protein sequence ID" value="MFD1263870.1"/>
    <property type="molecule type" value="Genomic_DNA"/>
</dbReference>
<comment type="caution">
    <text evidence="2">The sequence shown here is derived from an EMBL/GenBank/DDBJ whole genome shotgun (WGS) entry which is preliminary data.</text>
</comment>
<dbReference type="SUPFAM" id="SSF53807">
    <property type="entry name" value="Helical backbone' metal receptor"/>
    <property type="match status" value="1"/>
</dbReference>
<evidence type="ECO:0000313" key="3">
    <source>
        <dbReference type="Proteomes" id="UP001597158"/>
    </source>
</evidence>
<reference evidence="3" key="1">
    <citation type="journal article" date="2019" name="Int. J. Syst. Evol. Microbiol.">
        <title>The Global Catalogue of Microorganisms (GCM) 10K type strain sequencing project: providing services to taxonomists for standard genome sequencing and annotation.</title>
        <authorList>
            <consortium name="The Broad Institute Genomics Platform"/>
            <consortium name="The Broad Institute Genome Sequencing Center for Infectious Disease"/>
            <person name="Wu L."/>
            <person name="Ma J."/>
        </authorList>
    </citation>
    <scope>NUCLEOTIDE SEQUENCE [LARGE SCALE GENOMIC DNA]</scope>
    <source>
        <strain evidence="3">CCUG 48884</strain>
    </source>
</reference>
<proteinExistence type="predicted"/>
<evidence type="ECO:0000313" key="2">
    <source>
        <dbReference type="EMBL" id="MFD1263870.1"/>
    </source>
</evidence>
<gene>
    <name evidence="2" type="ORF">ACFQ4M_09755</name>
</gene>
<dbReference type="Gene3D" id="3.40.50.1980">
    <property type="entry name" value="Nitrogenase molybdenum iron protein domain"/>
    <property type="match status" value="1"/>
</dbReference>
<sequence length="295" mass="31369">MTTLKTLVVACALACSTPVWAGEIPQPELAATVLAAHPVVYALTRELAEGTRIDVSRVVPDTLPPTRHAAYFNGRGAAALERAAREADAVVGLRAVWADDVLYPHARRANLRIVEIDAARPVDGTLPGVALRAGDADGLNAWLDPTNLGRMADIVAHDLARLAPADAAAVAQRLAAFKREVVRLAAEAGRRFAALDNPVVFSLSDRLDYFITGFNLDLEGRDLRADDEWSPQAVSALLERLHAADVGIVLHHRAPPEALALALQRAGVRVAVLESAGNDPLQALRDNVTAILGAN</sequence>
<protein>
    <submittedName>
        <fullName evidence="2">Metal ABC transporter solute-binding protein, Zn/Mn family</fullName>
    </submittedName>
</protein>
<dbReference type="InterPro" id="IPR006127">
    <property type="entry name" value="ZnuA-like"/>
</dbReference>
<keyword evidence="1" id="KW-0732">Signal</keyword>